<dbReference type="InterPro" id="IPR037294">
    <property type="entry name" value="ABC_BtuC-like"/>
</dbReference>
<dbReference type="Pfam" id="PF01032">
    <property type="entry name" value="FecCD"/>
    <property type="match status" value="1"/>
</dbReference>
<keyword evidence="4" id="KW-1003">Cell membrane</keyword>
<feature type="transmembrane region" description="Helical" evidence="8">
    <location>
        <begin position="201"/>
        <end position="225"/>
    </location>
</feature>
<evidence type="ECO:0000313" key="9">
    <source>
        <dbReference type="EMBL" id="MBF4552766.1"/>
    </source>
</evidence>
<dbReference type="InterPro" id="IPR000522">
    <property type="entry name" value="ABC_transptr_permease_BtuC"/>
</dbReference>
<sequence length="348" mass="35608">MVWFSVLLLVAFASFIAGICLGPTSVNAPDTLSILGHHLAQILPGTDPAATTPWPQDPQKDAIVWQLRTPRVILAAIVGSALALTGMVLQAVVRNLLADPYILGIHSGASCGAAAAIVLGIGAQFGDYALQGSAFLGALAATAVVFGVALSSGKLTSLRVLLTGVAIGYALSAATSFLIFASDSPEASRSIMFWLLGSLGLANFNGVLLVTLITTAVVAVAFILLAPRIDALSSGDATSLAVGINPTTLRAVLLGLSSLLIGVVVAMSGAIGFIGLIIPHIARRLVGSKHRWALPISAVLGAILLIWADILSRVVLAPQEIPVGIVTALLGAPFIIPLIKRAYPASSN</sequence>
<organism evidence="9 10">
    <name type="scientific">Corynebacterium suicordis DSM 45110</name>
    <dbReference type="NCBI Taxonomy" id="1121369"/>
    <lineage>
        <taxon>Bacteria</taxon>
        <taxon>Bacillati</taxon>
        <taxon>Actinomycetota</taxon>
        <taxon>Actinomycetes</taxon>
        <taxon>Mycobacteriales</taxon>
        <taxon>Corynebacteriaceae</taxon>
        <taxon>Corynebacterium</taxon>
    </lineage>
</organism>
<evidence type="ECO:0000256" key="4">
    <source>
        <dbReference type="ARBA" id="ARBA00022475"/>
    </source>
</evidence>
<keyword evidence="5 8" id="KW-0812">Transmembrane</keyword>
<feature type="transmembrane region" description="Helical" evidence="8">
    <location>
        <begin position="100"/>
        <end position="122"/>
    </location>
</feature>
<dbReference type="SUPFAM" id="SSF81345">
    <property type="entry name" value="ABC transporter involved in vitamin B12 uptake, BtuC"/>
    <property type="match status" value="1"/>
</dbReference>
<evidence type="ECO:0000256" key="5">
    <source>
        <dbReference type="ARBA" id="ARBA00022692"/>
    </source>
</evidence>
<evidence type="ECO:0000256" key="2">
    <source>
        <dbReference type="ARBA" id="ARBA00007935"/>
    </source>
</evidence>
<dbReference type="PANTHER" id="PTHR30472">
    <property type="entry name" value="FERRIC ENTEROBACTIN TRANSPORT SYSTEM PERMEASE PROTEIN"/>
    <property type="match status" value="1"/>
</dbReference>
<reference evidence="9 10" key="1">
    <citation type="submission" date="2020-10" db="EMBL/GenBank/DDBJ databases">
        <title>Novel species in genus Corynebacterium.</title>
        <authorList>
            <person name="Zhang G."/>
        </authorList>
    </citation>
    <scope>NUCLEOTIDE SEQUENCE [LARGE SCALE GENOMIC DNA]</scope>
    <source>
        <strain evidence="9 10">DSM 45110</strain>
    </source>
</reference>
<protein>
    <submittedName>
        <fullName evidence="9">Iron ABC transporter permease</fullName>
    </submittedName>
</protein>
<dbReference type="Gene3D" id="1.10.3470.10">
    <property type="entry name" value="ABC transporter involved in vitamin B12 uptake, BtuC"/>
    <property type="match status" value="1"/>
</dbReference>
<feature type="transmembrane region" description="Helical" evidence="8">
    <location>
        <begin position="128"/>
        <end position="148"/>
    </location>
</feature>
<feature type="transmembrane region" description="Helical" evidence="8">
    <location>
        <begin position="160"/>
        <end position="181"/>
    </location>
</feature>
<evidence type="ECO:0000313" key="10">
    <source>
        <dbReference type="Proteomes" id="UP000635902"/>
    </source>
</evidence>
<keyword evidence="7 8" id="KW-0472">Membrane</keyword>
<keyword evidence="10" id="KW-1185">Reference proteome</keyword>
<dbReference type="PANTHER" id="PTHR30472:SF67">
    <property type="entry name" value="PERMEASE OF ABC TRANSPORTER-RELATED"/>
    <property type="match status" value="1"/>
</dbReference>
<comment type="subcellular location">
    <subcellularLocation>
        <location evidence="1">Cell membrane</location>
        <topology evidence="1">Multi-pass membrane protein</topology>
    </subcellularLocation>
</comment>
<accession>A0ABR9ZH64</accession>
<name>A0ABR9ZH64_9CORY</name>
<feature type="transmembrane region" description="Helical" evidence="8">
    <location>
        <begin position="293"/>
        <end position="315"/>
    </location>
</feature>
<evidence type="ECO:0000256" key="6">
    <source>
        <dbReference type="ARBA" id="ARBA00022989"/>
    </source>
</evidence>
<dbReference type="Proteomes" id="UP000635902">
    <property type="component" value="Unassembled WGS sequence"/>
</dbReference>
<feature type="transmembrane region" description="Helical" evidence="8">
    <location>
        <begin position="72"/>
        <end position="93"/>
    </location>
</feature>
<comment type="caution">
    <text evidence="9">The sequence shown here is derived from an EMBL/GenBank/DDBJ whole genome shotgun (WGS) entry which is preliminary data.</text>
</comment>
<feature type="transmembrane region" description="Helical" evidence="8">
    <location>
        <begin position="321"/>
        <end position="339"/>
    </location>
</feature>
<dbReference type="EMBL" id="JADKMY010000001">
    <property type="protein sequence ID" value="MBF4552766.1"/>
    <property type="molecule type" value="Genomic_DNA"/>
</dbReference>
<comment type="similarity">
    <text evidence="2">Belongs to the binding-protein-dependent transport system permease family. FecCD subfamily.</text>
</comment>
<proteinExistence type="inferred from homology"/>
<feature type="transmembrane region" description="Helical" evidence="8">
    <location>
        <begin position="259"/>
        <end position="281"/>
    </location>
</feature>
<dbReference type="CDD" id="cd06550">
    <property type="entry name" value="TM_ABC_iron-siderophores_like"/>
    <property type="match status" value="1"/>
</dbReference>
<evidence type="ECO:0000256" key="8">
    <source>
        <dbReference type="SAM" id="Phobius"/>
    </source>
</evidence>
<evidence type="ECO:0000256" key="1">
    <source>
        <dbReference type="ARBA" id="ARBA00004651"/>
    </source>
</evidence>
<evidence type="ECO:0000256" key="7">
    <source>
        <dbReference type="ARBA" id="ARBA00023136"/>
    </source>
</evidence>
<gene>
    <name evidence="9" type="ORF">IRY30_01545</name>
</gene>
<keyword evidence="3" id="KW-0813">Transport</keyword>
<keyword evidence="6 8" id="KW-1133">Transmembrane helix</keyword>
<evidence type="ECO:0000256" key="3">
    <source>
        <dbReference type="ARBA" id="ARBA00022448"/>
    </source>
</evidence>